<protein>
    <submittedName>
        <fullName evidence="5">PD-(D/E)XK nuclease-like domain-containing protein</fullName>
    </submittedName>
</protein>
<evidence type="ECO:0000256" key="2">
    <source>
        <dbReference type="ARBA" id="ARBA00022806"/>
    </source>
</evidence>
<reference evidence="6" key="1">
    <citation type="journal article" date="2019" name="Int. J. Syst. Evol. Microbiol.">
        <title>The Global Catalogue of Microorganisms (GCM) 10K type strain sequencing project: providing services to taxonomists for standard genome sequencing and annotation.</title>
        <authorList>
            <consortium name="The Broad Institute Genomics Platform"/>
            <consortium name="The Broad Institute Genome Sequencing Center for Infectious Disease"/>
            <person name="Wu L."/>
            <person name="Ma J."/>
        </authorList>
    </citation>
    <scope>NUCLEOTIDE SEQUENCE [LARGE SCALE GENOMIC DNA]</scope>
    <source>
        <strain evidence="6">CCM 8937</strain>
    </source>
</reference>
<comment type="caution">
    <text evidence="5">The sequence shown here is derived from an EMBL/GenBank/DDBJ whole genome shotgun (WGS) entry which is preliminary data.</text>
</comment>
<evidence type="ECO:0000313" key="5">
    <source>
        <dbReference type="EMBL" id="MFD1410606.1"/>
    </source>
</evidence>
<dbReference type="InterPro" id="IPR011604">
    <property type="entry name" value="PDDEXK-like_dom_sf"/>
</dbReference>
<dbReference type="InterPro" id="IPR024432">
    <property type="entry name" value="Put_RecE_PDDEXK-like_dom"/>
</dbReference>
<dbReference type="EMBL" id="JBHTOH010000018">
    <property type="protein sequence ID" value="MFD1410606.1"/>
    <property type="molecule type" value="Genomic_DNA"/>
</dbReference>
<evidence type="ECO:0000313" key="6">
    <source>
        <dbReference type="Proteomes" id="UP001597191"/>
    </source>
</evidence>
<evidence type="ECO:0000256" key="3">
    <source>
        <dbReference type="ARBA" id="ARBA00022840"/>
    </source>
</evidence>
<keyword evidence="3" id="KW-0067">ATP-binding</keyword>
<organism evidence="5 6">
    <name type="scientific">Lapidilactobacillus gannanensis</name>
    <dbReference type="NCBI Taxonomy" id="2486002"/>
    <lineage>
        <taxon>Bacteria</taxon>
        <taxon>Bacillati</taxon>
        <taxon>Bacillota</taxon>
        <taxon>Bacilli</taxon>
        <taxon>Lactobacillales</taxon>
        <taxon>Lactobacillaceae</taxon>
        <taxon>Lapidilactobacillus</taxon>
    </lineage>
</organism>
<dbReference type="InterPro" id="IPR016974">
    <property type="entry name" value="Uncharacterised_phage-assoc"/>
</dbReference>
<gene>
    <name evidence="5" type="ORF">ACFQ4R_03120</name>
</gene>
<proteinExistence type="predicted"/>
<sequence>MTEKTQKTYSKIKLTSSNYYSNEANWQYQSVSIFKNFMKCEAAALAELKGEWQPERDQTPLLVGNYLHSYFESKEAHQDFLNEHGTEILAQAGKNKGKPKKDYQVGDAMIKSLADDETFVNLYQGQKEVIVKGQIDGINWMGKLDCFPDNHKYFADLKTTQDLHKKYWLSDQSRYGTFIEAYDYPIQMAVYQELIRQQYGAEATPLIVAVTKQDPPDKAIISIEQPILDFWLEQVKEMQGHIQAVKNGEAVPTHCGHCDYCRATKKLTGVVDMQTLLIS</sequence>
<dbReference type="RefSeq" id="WP_125651297.1">
    <property type="nucleotide sequence ID" value="NZ_JBHTOH010000018.1"/>
</dbReference>
<keyword evidence="2" id="KW-0347">Helicase</keyword>
<keyword evidence="6" id="KW-1185">Reference proteome</keyword>
<dbReference type="Gene3D" id="3.90.320.10">
    <property type="match status" value="1"/>
</dbReference>
<dbReference type="PIRSF" id="PIRSF031475">
    <property type="entry name" value="UCP031475"/>
    <property type="match status" value="1"/>
</dbReference>
<dbReference type="Pfam" id="PF12684">
    <property type="entry name" value="DUF3799"/>
    <property type="match status" value="1"/>
</dbReference>
<keyword evidence="1" id="KW-0547">Nucleotide-binding</keyword>
<evidence type="ECO:0000259" key="4">
    <source>
        <dbReference type="Pfam" id="PF12684"/>
    </source>
</evidence>
<evidence type="ECO:0000256" key="1">
    <source>
        <dbReference type="ARBA" id="ARBA00022741"/>
    </source>
</evidence>
<feature type="domain" description="Putative exodeoxyribonuclease 8 PDDEXK-like" evidence="4">
    <location>
        <begin position="30"/>
        <end position="264"/>
    </location>
</feature>
<dbReference type="Proteomes" id="UP001597191">
    <property type="component" value="Unassembled WGS sequence"/>
</dbReference>
<keyword evidence="2" id="KW-0378">Hydrolase</keyword>
<accession>A0ABW4BLD6</accession>
<name>A0ABW4BLD6_9LACO</name>